<name>A0A0F9FIQ6_9ZZZZ</name>
<accession>A0A0F9FIQ6</accession>
<proteinExistence type="predicted"/>
<dbReference type="AlphaFoldDB" id="A0A0F9FIQ6"/>
<gene>
    <name evidence="1" type="ORF">LCGC14_2238210</name>
</gene>
<feature type="non-terminal residue" evidence="1">
    <location>
        <position position="242"/>
    </location>
</feature>
<sequence length="242" mass="27158">MRIDELGDDVREGLIAKRKAGERIRRLAEGQGLNEDTLGAWFRRKGVGVEVDVSSAAAVSDAGLTDEMAELQVRHDKQLQGIQAKARRFQSLYQASIKASSFQEEVIRNLVNSVDALDVLPMKDIPLTAGKAHGEHSSIAHVSDIHNGEKVDFEAMGGISEYNMDIFRHRVGYWVKTLLRLIDLRRQSLDIRTLHIFADGDWISGLIHDELLKTNQVNVLDQTVTTAYIMAWAIAQISRHFE</sequence>
<reference evidence="1" key="1">
    <citation type="journal article" date="2015" name="Nature">
        <title>Complex archaea that bridge the gap between prokaryotes and eukaryotes.</title>
        <authorList>
            <person name="Spang A."/>
            <person name="Saw J.H."/>
            <person name="Jorgensen S.L."/>
            <person name="Zaremba-Niedzwiedzka K."/>
            <person name="Martijn J."/>
            <person name="Lind A.E."/>
            <person name="van Eijk R."/>
            <person name="Schleper C."/>
            <person name="Guy L."/>
            <person name="Ettema T.J."/>
        </authorList>
    </citation>
    <scope>NUCLEOTIDE SEQUENCE</scope>
</reference>
<evidence type="ECO:0000313" key="1">
    <source>
        <dbReference type="EMBL" id="KKL57160.1"/>
    </source>
</evidence>
<dbReference type="EMBL" id="LAZR01030260">
    <property type="protein sequence ID" value="KKL57160.1"/>
    <property type="molecule type" value="Genomic_DNA"/>
</dbReference>
<comment type="caution">
    <text evidence="1">The sequence shown here is derived from an EMBL/GenBank/DDBJ whole genome shotgun (WGS) entry which is preliminary data.</text>
</comment>
<organism evidence="1">
    <name type="scientific">marine sediment metagenome</name>
    <dbReference type="NCBI Taxonomy" id="412755"/>
    <lineage>
        <taxon>unclassified sequences</taxon>
        <taxon>metagenomes</taxon>
        <taxon>ecological metagenomes</taxon>
    </lineage>
</organism>
<protein>
    <submittedName>
        <fullName evidence="1">Uncharacterized protein</fullName>
    </submittedName>
</protein>